<organism evidence="6 7">
    <name type="scientific">Crocosphaera watsonii WH 8502</name>
    <dbReference type="NCBI Taxonomy" id="423474"/>
    <lineage>
        <taxon>Bacteria</taxon>
        <taxon>Bacillati</taxon>
        <taxon>Cyanobacteriota</taxon>
        <taxon>Cyanophyceae</taxon>
        <taxon>Oscillatoriophycideae</taxon>
        <taxon>Chroococcales</taxon>
        <taxon>Aphanothecaceae</taxon>
        <taxon>Crocosphaera</taxon>
    </lineage>
</organism>
<dbReference type="Pfam" id="PF00395">
    <property type="entry name" value="SLH"/>
    <property type="match status" value="1"/>
</dbReference>
<protein>
    <recommendedName>
        <fullName evidence="5">SLH domain-containing protein</fullName>
    </recommendedName>
</protein>
<gene>
    <name evidence="6" type="ORF">CWATWH8502_914</name>
</gene>
<sequence>MFPKHQLGLSRISHKLISNQLEVRCGLFFKRSLKMAHCYFLLAPQIKVKLRLHNGLKFSDRRICEKCGLLVLGVRNVKMRKLFSQCLKMTSGVAVLSMIAAQSAIAVPDESQLNQPQGEIISPEEALGVLQNRPTLNTPLNRDTSKQFRDNTSGDGMSQVTNISELRDVSPTDWAYEALRSLVERYGCIVGYPDRTFRGNRATSRWEFAAGLNACLNTIERLLQENVAVLREDIEKLKRLAQEFEQELMALKSRVDNLESRVAFLEDHQFSTTTKLGGEVLFTFSSASGERAIDSRQRDDIFNFGVDGRDETRRIDDNATLGFRTRLNLDTSFTGKDRLRTRIETGNIVNYSRATGTVMARLGHDIFRDADVRIGDVYYRFTVDNLTAWVGSNSLDIDDIFHVGNDFLYSSGSGALSRFLRYNPLVFRGPEGMGGGFKYKLWDDLFEVRGLYLAENGNSPDLGQGMFNGNYSTGGQLVLNPADNLGFSFTYLLSYFAGTADPQGDSRPNTSSSNGSRVASDPFLGAPTLRDSYAIQGDWRINQTFNLTAWGGYALARAQGKDKDGVDRSGFGADLWTWSAALSAVDVFKEGAILSVAGGQFVTAERVDAFTGDRRIPDKDTPYIIEAQYKYPLSDNILLTPGFYVVINPEGDEDNNSIWVGALRTTFKF</sequence>
<dbReference type="GO" id="GO:0015288">
    <property type="term" value="F:porin activity"/>
    <property type="evidence" value="ECO:0007669"/>
    <property type="project" value="InterPro"/>
</dbReference>
<dbReference type="InterPro" id="IPR051465">
    <property type="entry name" value="Cell_Envelope_Struct_Comp"/>
</dbReference>
<comment type="caution">
    <text evidence="6">The sequence shown here is derived from an EMBL/GenBank/DDBJ whole genome shotgun (WGS) entry which is preliminary data.</text>
</comment>
<evidence type="ECO:0000259" key="5">
    <source>
        <dbReference type="PROSITE" id="PS51272"/>
    </source>
</evidence>
<dbReference type="PANTHER" id="PTHR43308:SF1">
    <property type="entry name" value="OUTER MEMBRANE PROTEIN ALPHA"/>
    <property type="match status" value="1"/>
</dbReference>
<dbReference type="EMBL" id="CAQK01000016">
    <property type="protein sequence ID" value="CCQ48816.1"/>
    <property type="molecule type" value="Genomic_DNA"/>
</dbReference>
<dbReference type="InterPro" id="IPR001119">
    <property type="entry name" value="SLH_dom"/>
</dbReference>
<dbReference type="Pfam" id="PF04966">
    <property type="entry name" value="OprB"/>
    <property type="match status" value="1"/>
</dbReference>
<dbReference type="PANTHER" id="PTHR43308">
    <property type="entry name" value="OUTER MEMBRANE PROTEIN ALPHA-RELATED"/>
    <property type="match status" value="1"/>
</dbReference>
<dbReference type="GO" id="GO:0008643">
    <property type="term" value="P:carbohydrate transport"/>
    <property type="evidence" value="ECO:0007669"/>
    <property type="project" value="InterPro"/>
</dbReference>
<keyword evidence="3" id="KW-0175">Coiled coil</keyword>
<feature type="compositionally biased region" description="Polar residues" evidence="4">
    <location>
        <begin position="506"/>
        <end position="517"/>
    </location>
</feature>
<dbReference type="PROSITE" id="PS51272">
    <property type="entry name" value="SLH"/>
    <property type="match status" value="1"/>
</dbReference>
<comment type="similarity">
    <text evidence="1 2">Belongs to the OprB family.</text>
</comment>
<dbReference type="GO" id="GO:0016020">
    <property type="term" value="C:membrane"/>
    <property type="evidence" value="ECO:0007669"/>
    <property type="project" value="InterPro"/>
</dbReference>
<evidence type="ECO:0000256" key="1">
    <source>
        <dbReference type="ARBA" id="ARBA00008769"/>
    </source>
</evidence>
<evidence type="ECO:0000313" key="6">
    <source>
        <dbReference type="EMBL" id="CCQ48816.1"/>
    </source>
</evidence>
<evidence type="ECO:0000256" key="4">
    <source>
        <dbReference type="SAM" id="MobiDB-lite"/>
    </source>
</evidence>
<dbReference type="Gene3D" id="2.40.160.180">
    <property type="entry name" value="Carbohydrate-selective porin OprB"/>
    <property type="match status" value="1"/>
</dbReference>
<evidence type="ECO:0000256" key="2">
    <source>
        <dbReference type="RuleBase" id="RU363072"/>
    </source>
</evidence>
<name>T2I6P2_CROWT</name>
<accession>T2I6P2</accession>
<dbReference type="AlphaFoldDB" id="T2I6P2"/>
<reference evidence="6 7" key="2">
    <citation type="submission" date="2013-09" db="EMBL/GenBank/DDBJ databases">
        <title>Whole genome comparison of six Crocosphaera watsonii strains with differing phenotypes.</title>
        <authorList>
            <person name="Bench S.R."/>
            <person name="Heller P."/>
            <person name="Frank I."/>
            <person name="Arciniega M."/>
            <person name="Shilova I.N."/>
            <person name="Zehr J.P."/>
        </authorList>
    </citation>
    <scope>NUCLEOTIDE SEQUENCE [LARGE SCALE GENOMIC DNA]</scope>
    <source>
        <strain evidence="6 7">WH 8502</strain>
    </source>
</reference>
<reference evidence="6 7" key="1">
    <citation type="submission" date="2013-01" db="EMBL/GenBank/DDBJ databases">
        <authorList>
            <person name="Bench S."/>
        </authorList>
    </citation>
    <scope>NUCLEOTIDE SEQUENCE [LARGE SCALE GENOMIC DNA]</scope>
    <source>
        <strain evidence="6 7">WH 8502</strain>
    </source>
</reference>
<dbReference type="InterPro" id="IPR047684">
    <property type="entry name" value="Por_som-like"/>
</dbReference>
<dbReference type="InterPro" id="IPR007049">
    <property type="entry name" value="Carb-sel_porin_OprB"/>
</dbReference>
<dbReference type="InterPro" id="IPR038673">
    <property type="entry name" value="OprB_sf"/>
</dbReference>
<feature type="domain" description="SLH" evidence="5">
    <location>
        <begin position="162"/>
        <end position="226"/>
    </location>
</feature>
<evidence type="ECO:0000256" key="3">
    <source>
        <dbReference type="SAM" id="Coils"/>
    </source>
</evidence>
<dbReference type="Proteomes" id="UP000018348">
    <property type="component" value="Unassembled WGS sequence"/>
</dbReference>
<dbReference type="NCBIfam" id="NF033921">
    <property type="entry name" value="por_somb"/>
    <property type="match status" value="1"/>
</dbReference>
<feature type="region of interest" description="Disordered" evidence="4">
    <location>
        <begin position="502"/>
        <end position="523"/>
    </location>
</feature>
<proteinExistence type="inferred from homology"/>
<feature type="coiled-coil region" evidence="3">
    <location>
        <begin position="220"/>
        <end position="268"/>
    </location>
</feature>
<evidence type="ECO:0000313" key="7">
    <source>
        <dbReference type="Proteomes" id="UP000018348"/>
    </source>
</evidence>